<proteinExistence type="predicted"/>
<evidence type="ECO:0000313" key="3">
    <source>
        <dbReference type="Proteomes" id="UP000289886"/>
    </source>
</evidence>
<feature type="compositionally biased region" description="Acidic residues" evidence="1">
    <location>
        <begin position="26"/>
        <end position="64"/>
    </location>
</feature>
<evidence type="ECO:0000256" key="1">
    <source>
        <dbReference type="SAM" id="MobiDB-lite"/>
    </source>
</evidence>
<keyword evidence="3" id="KW-1185">Reference proteome</keyword>
<accession>A0A444TYJ4</accession>
<dbReference type="Pfam" id="PF15238">
    <property type="entry name" value="TEADIR3"/>
    <property type="match status" value="1"/>
</dbReference>
<sequence>MAAGVIRNLTNFRLAFQHPFYTLTDQQEDMDFQEGSSEEEDEEEGDGEMEEEEEGEEEEEEGAGDTDAPQHSSHGTTEMTIQLLRFADLISCDIQRYFGKKSKEEDPDACEIYEDRLSSVGRSGRERYYADLMRVAQSRGHEEEEEELPHALRALCSRDSIQQLGPLAELFSVGLRRYVKPGGAEHARRQKGECRHGQGVPMCKRRLPPSFWAEPAPHPTACLLSTTNTPDFSDLLANWTCESSQELQGVSSTNSPRQQTLECTLSHSIAQPGLDL</sequence>
<protein>
    <submittedName>
        <fullName evidence="2">Uncharacterized protein</fullName>
    </submittedName>
</protein>
<organism evidence="2 3">
    <name type="scientific">Acipenser ruthenus</name>
    <name type="common">Sterlet sturgeon</name>
    <dbReference type="NCBI Taxonomy" id="7906"/>
    <lineage>
        <taxon>Eukaryota</taxon>
        <taxon>Metazoa</taxon>
        <taxon>Chordata</taxon>
        <taxon>Craniata</taxon>
        <taxon>Vertebrata</taxon>
        <taxon>Euteleostomi</taxon>
        <taxon>Actinopterygii</taxon>
        <taxon>Chondrostei</taxon>
        <taxon>Acipenseriformes</taxon>
        <taxon>Acipenseridae</taxon>
        <taxon>Acipenser</taxon>
    </lineage>
</organism>
<dbReference type="InterPro" id="IPR053819">
    <property type="entry name" value="TEADIR3_omega_loop"/>
</dbReference>
<dbReference type="AlphaFoldDB" id="A0A444TYJ4"/>
<dbReference type="EMBL" id="SCEB01215732">
    <property type="protein sequence ID" value="RXM28007.1"/>
    <property type="molecule type" value="Genomic_DNA"/>
</dbReference>
<feature type="region of interest" description="Disordered" evidence="1">
    <location>
        <begin position="25"/>
        <end position="75"/>
    </location>
</feature>
<reference evidence="2 3" key="1">
    <citation type="submission" date="2019-01" db="EMBL/GenBank/DDBJ databases">
        <title>Draft Genome and Complete Hox-Cluster Characterization of the Sterlet Sturgeon (Acipenser ruthenus).</title>
        <authorList>
            <person name="Wei Q."/>
        </authorList>
    </citation>
    <scope>NUCLEOTIDE SEQUENCE [LARGE SCALE GENOMIC DNA]</scope>
    <source>
        <strain evidence="2">WHYD16114868_AA</strain>
        <tissue evidence="2">Blood</tissue>
    </source>
</reference>
<gene>
    <name evidence="2" type="ORF">EOD39_2760</name>
</gene>
<dbReference type="Proteomes" id="UP000289886">
    <property type="component" value="Unassembled WGS sequence"/>
</dbReference>
<name>A0A444TYJ4_ACIRT</name>
<evidence type="ECO:0000313" key="2">
    <source>
        <dbReference type="EMBL" id="RXM28007.1"/>
    </source>
</evidence>
<comment type="caution">
    <text evidence="2">The sequence shown here is derived from an EMBL/GenBank/DDBJ whole genome shotgun (WGS) entry which is preliminary data.</text>
</comment>